<dbReference type="EMBL" id="LXQA010967969">
    <property type="protein sequence ID" value="MCI79185.1"/>
    <property type="molecule type" value="Genomic_DNA"/>
</dbReference>
<feature type="non-terminal residue" evidence="2">
    <location>
        <position position="1"/>
    </location>
</feature>
<feature type="compositionally biased region" description="Polar residues" evidence="1">
    <location>
        <begin position="21"/>
        <end position="35"/>
    </location>
</feature>
<organism evidence="2 3">
    <name type="scientific">Trifolium medium</name>
    <dbReference type="NCBI Taxonomy" id="97028"/>
    <lineage>
        <taxon>Eukaryota</taxon>
        <taxon>Viridiplantae</taxon>
        <taxon>Streptophyta</taxon>
        <taxon>Embryophyta</taxon>
        <taxon>Tracheophyta</taxon>
        <taxon>Spermatophyta</taxon>
        <taxon>Magnoliopsida</taxon>
        <taxon>eudicotyledons</taxon>
        <taxon>Gunneridae</taxon>
        <taxon>Pentapetalae</taxon>
        <taxon>rosids</taxon>
        <taxon>fabids</taxon>
        <taxon>Fabales</taxon>
        <taxon>Fabaceae</taxon>
        <taxon>Papilionoideae</taxon>
        <taxon>50 kb inversion clade</taxon>
        <taxon>NPAAA clade</taxon>
        <taxon>Hologalegina</taxon>
        <taxon>IRL clade</taxon>
        <taxon>Trifolieae</taxon>
        <taxon>Trifolium</taxon>
    </lineage>
</organism>
<proteinExistence type="predicted"/>
<keyword evidence="3" id="KW-1185">Reference proteome</keyword>
<name>A0A392UWV8_9FABA</name>
<sequence>AVVLVSRRGKYDCRTRDGATGNRQGQANTGKTKSYTRPPKELCGQAS</sequence>
<evidence type="ECO:0000313" key="2">
    <source>
        <dbReference type="EMBL" id="MCI79185.1"/>
    </source>
</evidence>
<accession>A0A392UWV8</accession>
<feature type="region of interest" description="Disordered" evidence="1">
    <location>
        <begin position="14"/>
        <end position="47"/>
    </location>
</feature>
<evidence type="ECO:0000256" key="1">
    <source>
        <dbReference type="SAM" id="MobiDB-lite"/>
    </source>
</evidence>
<protein>
    <submittedName>
        <fullName evidence="2">Uncharacterized protein</fullName>
    </submittedName>
</protein>
<dbReference type="AlphaFoldDB" id="A0A392UWV8"/>
<dbReference type="Proteomes" id="UP000265520">
    <property type="component" value="Unassembled WGS sequence"/>
</dbReference>
<comment type="caution">
    <text evidence="2">The sequence shown here is derived from an EMBL/GenBank/DDBJ whole genome shotgun (WGS) entry which is preliminary data.</text>
</comment>
<evidence type="ECO:0000313" key="3">
    <source>
        <dbReference type="Proteomes" id="UP000265520"/>
    </source>
</evidence>
<reference evidence="2 3" key="1">
    <citation type="journal article" date="2018" name="Front. Plant Sci.">
        <title>Red Clover (Trifolium pratense) and Zigzag Clover (T. medium) - A Picture of Genomic Similarities and Differences.</title>
        <authorList>
            <person name="Dluhosova J."/>
            <person name="Istvanek J."/>
            <person name="Nedelnik J."/>
            <person name="Repkova J."/>
        </authorList>
    </citation>
    <scope>NUCLEOTIDE SEQUENCE [LARGE SCALE GENOMIC DNA]</scope>
    <source>
        <strain evidence="3">cv. 10/8</strain>
        <tissue evidence="2">Leaf</tissue>
    </source>
</reference>